<proteinExistence type="predicted"/>
<dbReference type="Gramene" id="SIN_1016513.t">
    <property type="protein sequence ID" value="SIN_1016513.t"/>
    <property type="gene ID" value="SIN_1016513"/>
</dbReference>
<feature type="compositionally biased region" description="Polar residues" evidence="1">
    <location>
        <begin position="95"/>
        <end position="116"/>
    </location>
</feature>
<evidence type="ECO:0000313" key="4">
    <source>
        <dbReference type="RefSeq" id="XP_011076120.1"/>
    </source>
</evidence>
<feature type="compositionally biased region" description="Polar residues" evidence="1">
    <location>
        <begin position="558"/>
        <end position="572"/>
    </location>
</feature>
<dbReference type="Proteomes" id="UP000504604">
    <property type="component" value="Linkage group LG4"/>
</dbReference>
<feature type="compositionally biased region" description="Basic residues" evidence="1">
    <location>
        <begin position="969"/>
        <end position="1000"/>
    </location>
</feature>
<dbReference type="OrthoDB" id="1350766at2759"/>
<feature type="compositionally biased region" description="Basic and acidic residues" evidence="1">
    <location>
        <begin position="1158"/>
        <end position="1183"/>
    </location>
</feature>
<feature type="region of interest" description="Disordered" evidence="1">
    <location>
        <begin position="506"/>
        <end position="528"/>
    </location>
</feature>
<dbReference type="RefSeq" id="XP_011076119.1">
    <property type="nucleotide sequence ID" value="XM_011077817.2"/>
</dbReference>
<evidence type="ECO:0000313" key="3">
    <source>
        <dbReference type="RefSeq" id="XP_011076119.1"/>
    </source>
</evidence>
<dbReference type="GeneID" id="105160446"/>
<dbReference type="RefSeq" id="XP_011076120.1">
    <property type="nucleotide sequence ID" value="XM_011077818.2"/>
</dbReference>
<dbReference type="KEGG" id="sind:105160446"/>
<feature type="region of interest" description="Disordered" evidence="1">
    <location>
        <begin position="308"/>
        <end position="346"/>
    </location>
</feature>
<sequence length="1183" mass="130890">MLSSVGLEVMNSSNPELNWNTVTKGRRSRKSIARSLNGVAKVSNSASPKRVGDFSGSDSDKFGEAVLGQSTSGKSESVPIKKRRHLLQTPLPHSWTPSLRRQGSLSPRTRSSSPFSEDQEQLPYRNCSSGQRISNWQLRGVDGSTKVRFGGGFDNIFLCDRTGHGYTDAGDFSGIELLAAAASMDDDADNAKEDVLVAGDSLMPRDPDASSSAAYYKLGLHGNESQNSLSNATVGGGNTGCPVALNNSAAGLHSTSGSPEEGTMPKVNRQHWDLNTLMDAWDEPYDNSNAGNTLKDVDDMHMEERQKVPGNHILSNSDGTEDESSNLKIEENKSTTVSPDRTSSKLPALEEHLLEPPNSSNSKAAEEMFDPKGNAVERNPDQVLSCDAHKQASNQVISTDAIHDSSPFAKQCCSSGMTSVENISTLSRPVAITQDEDCSSNVSECERTTAFDMIQTVAQDVATNDVPASDLSESVSNVQRQNTKDFQNASELHGTFTQDGQSVLIDDSKSQNSGTFASRSARADCQGNVQPSELVVKQEDNILPDEGSKGIAMEDSCKSSSAGAQCDDPTTSVGKISSAIEAQHESDLSQDNHFHMVDGDDLARFQEGYDSPYEDGELRGSFLYSWEDNELENECVDYESDGRNGDGSDAADYPGSEIIEGCSGGSDGTQRRSLLAKRLPEGTGIKSVPSKDSVRRHFVKDDSENNEIAGRGSNAGSGTTVEQAVGMVIEENDDGINRRQLTDRREAVDFKVTQMDDYASKTGRGKLQSRIEGRSSMDATDEKDLLFVEQCRSRRLGGSYSRTERDTSPDKHLGRYRSTTHGERDGVHHWTSWGSRRRFAPSYEGAEGRSHTRPRGIAGDSADKIGGFGYNDPRQTASYLSKGLHRPLVRRSPVDRDGYFVVRRRVPPTRGVSNYRSRGHYSQRAGRDLGEDFDPLPDDAGASVRLPRYLSRRERSFSPGSGRSAHMPLPRRRSRSRSRTRSPRAWHSHRERFLGTRRHSRSPDFRSDTRVERVRIPFSKPTFASDFGEGYISPSRGHFSPQRNSRWVDDRTFADNHLRRRRSPMRVFRRTQRFDSVGSSGRLKSDEYFRPMIRPGRFSFMANGGRECKLESNYDDRRRDDSSEVMHRGLHSDEGGNVRRFRHTAADDFETSNLNNDDDVRVTDPRDVPQTQGDREDKRAYKI</sequence>
<name>A0A6I9T296_SESIN</name>
<evidence type="ECO:0000313" key="2">
    <source>
        <dbReference type="Proteomes" id="UP000504604"/>
    </source>
</evidence>
<protein>
    <submittedName>
        <fullName evidence="3 4">Uncharacterized protein LOC105160446</fullName>
    </submittedName>
</protein>
<accession>A0A6I9T296</accession>
<feature type="region of interest" description="Disordered" evidence="1">
    <location>
        <begin position="637"/>
        <end position="670"/>
    </location>
</feature>
<feature type="compositionally biased region" description="Basic and acidic residues" evidence="1">
    <location>
        <begin position="802"/>
        <end position="813"/>
    </location>
</feature>
<feature type="region of interest" description="Disordered" evidence="1">
    <location>
        <begin position="909"/>
        <end position="1006"/>
    </location>
</feature>
<feature type="region of interest" description="Disordered" evidence="1">
    <location>
        <begin position="547"/>
        <end position="572"/>
    </location>
</feature>
<dbReference type="PANTHER" id="PTHR34536">
    <property type="entry name" value="DENTIN SIALOPHOSPHOPROTEIN-LIKE PROTEIN"/>
    <property type="match status" value="1"/>
</dbReference>
<feature type="region of interest" description="Disordered" evidence="1">
    <location>
        <begin position="1113"/>
        <end position="1136"/>
    </location>
</feature>
<evidence type="ECO:0000256" key="1">
    <source>
        <dbReference type="SAM" id="MobiDB-lite"/>
    </source>
</evidence>
<feature type="region of interest" description="Disordered" evidence="1">
    <location>
        <begin position="36"/>
        <end position="128"/>
    </location>
</feature>
<dbReference type="PANTHER" id="PTHR34536:SF6">
    <property type="entry name" value="DENTIN SIALOPHOSPHOPROTEIN-LIKE PROTEIN"/>
    <property type="match status" value="1"/>
</dbReference>
<feature type="region of interest" description="Disordered" evidence="1">
    <location>
        <begin position="796"/>
        <end position="825"/>
    </location>
</feature>
<feature type="region of interest" description="Disordered" evidence="1">
    <location>
        <begin position="844"/>
        <end position="870"/>
    </location>
</feature>
<reference evidence="3 4" key="1">
    <citation type="submission" date="2025-04" db="UniProtKB">
        <authorList>
            <consortium name="RefSeq"/>
        </authorList>
    </citation>
    <scope>IDENTIFICATION</scope>
</reference>
<dbReference type="AlphaFoldDB" id="A0A6I9T296"/>
<feature type="compositionally biased region" description="Polar residues" evidence="1">
    <location>
        <begin position="334"/>
        <end position="345"/>
    </location>
</feature>
<organism evidence="2 4">
    <name type="scientific">Sesamum indicum</name>
    <name type="common">Oriental sesame</name>
    <name type="synonym">Sesamum orientale</name>
    <dbReference type="NCBI Taxonomy" id="4182"/>
    <lineage>
        <taxon>Eukaryota</taxon>
        <taxon>Viridiplantae</taxon>
        <taxon>Streptophyta</taxon>
        <taxon>Embryophyta</taxon>
        <taxon>Tracheophyta</taxon>
        <taxon>Spermatophyta</taxon>
        <taxon>Magnoliopsida</taxon>
        <taxon>eudicotyledons</taxon>
        <taxon>Gunneridae</taxon>
        <taxon>Pentapetalae</taxon>
        <taxon>asterids</taxon>
        <taxon>lamiids</taxon>
        <taxon>Lamiales</taxon>
        <taxon>Pedaliaceae</taxon>
        <taxon>Sesamum</taxon>
    </lineage>
</organism>
<feature type="region of interest" description="Disordered" evidence="1">
    <location>
        <begin position="1149"/>
        <end position="1183"/>
    </location>
</feature>
<keyword evidence="2" id="KW-1185">Reference proteome</keyword>
<gene>
    <name evidence="3 4" type="primary">LOC105160446</name>
</gene>